<feature type="domain" description="AIG1-type G" evidence="5">
    <location>
        <begin position="21"/>
        <end position="220"/>
    </location>
</feature>
<dbReference type="PANTHER" id="PTHR10903:SF107">
    <property type="entry name" value="GTPASE IMAP FAMILY MEMBER 4-LIKE-RELATED"/>
    <property type="match status" value="1"/>
</dbReference>
<protein>
    <recommendedName>
        <fullName evidence="5">AIG1-type G domain-containing protein</fullName>
    </recommendedName>
</protein>
<dbReference type="Ensembl" id="ENSPNAT00000004155.2">
    <property type="protein sequence ID" value="ENSPNAP00000026822.2"/>
    <property type="gene ID" value="ENSPNAG00000012173.2"/>
</dbReference>
<dbReference type="PANTHER" id="PTHR10903">
    <property type="entry name" value="GTPASE, IMAP FAMILY MEMBER-RELATED"/>
    <property type="match status" value="1"/>
</dbReference>
<dbReference type="InterPro" id="IPR006703">
    <property type="entry name" value="G_AIG1"/>
</dbReference>
<dbReference type="SUPFAM" id="SSF52540">
    <property type="entry name" value="P-loop containing nucleoside triphosphate hydrolases"/>
    <property type="match status" value="2"/>
</dbReference>
<dbReference type="InterPro" id="IPR045058">
    <property type="entry name" value="GIMA/IAN/Toc"/>
</dbReference>
<feature type="compositionally biased region" description="Basic residues" evidence="4">
    <location>
        <begin position="238"/>
        <end position="247"/>
    </location>
</feature>
<dbReference type="InterPro" id="IPR027417">
    <property type="entry name" value="P-loop_NTPase"/>
</dbReference>
<evidence type="ECO:0000259" key="5">
    <source>
        <dbReference type="PROSITE" id="PS51720"/>
    </source>
</evidence>
<feature type="compositionally biased region" description="Basic and acidic residues" evidence="4">
    <location>
        <begin position="463"/>
        <end position="472"/>
    </location>
</feature>
<feature type="region of interest" description="Disordered" evidence="4">
    <location>
        <begin position="513"/>
        <end position="665"/>
    </location>
</feature>
<dbReference type="Pfam" id="PF04548">
    <property type="entry name" value="AIG1"/>
    <property type="match status" value="2"/>
</dbReference>
<keyword evidence="2" id="KW-0547">Nucleotide-binding</keyword>
<reference evidence="6" key="3">
    <citation type="submission" date="2025-09" db="UniProtKB">
        <authorList>
            <consortium name="Ensembl"/>
        </authorList>
    </citation>
    <scope>IDENTIFICATION</scope>
</reference>
<dbReference type="PROSITE" id="PS51720">
    <property type="entry name" value="G_AIG1"/>
    <property type="match status" value="2"/>
</dbReference>
<accession>A0A3B4DR16</accession>
<evidence type="ECO:0000256" key="2">
    <source>
        <dbReference type="ARBA" id="ARBA00022741"/>
    </source>
</evidence>
<evidence type="ECO:0000256" key="3">
    <source>
        <dbReference type="ARBA" id="ARBA00023134"/>
    </source>
</evidence>
<evidence type="ECO:0000313" key="6">
    <source>
        <dbReference type="Ensembl" id="ENSPNAP00000026822.2"/>
    </source>
</evidence>
<organism evidence="6 7">
    <name type="scientific">Pygocentrus nattereri</name>
    <name type="common">Red-bellied piranha</name>
    <dbReference type="NCBI Taxonomy" id="42514"/>
    <lineage>
        <taxon>Eukaryota</taxon>
        <taxon>Metazoa</taxon>
        <taxon>Chordata</taxon>
        <taxon>Craniata</taxon>
        <taxon>Vertebrata</taxon>
        <taxon>Euteleostomi</taxon>
        <taxon>Actinopterygii</taxon>
        <taxon>Neopterygii</taxon>
        <taxon>Teleostei</taxon>
        <taxon>Ostariophysi</taxon>
        <taxon>Characiformes</taxon>
        <taxon>Characoidei</taxon>
        <taxon>Pygocentrus</taxon>
    </lineage>
</organism>
<evidence type="ECO:0000256" key="1">
    <source>
        <dbReference type="ARBA" id="ARBA00008535"/>
    </source>
</evidence>
<dbReference type="AlphaFoldDB" id="A0A3B4DR16"/>
<feature type="compositionally biased region" description="Basic and acidic residues" evidence="4">
    <location>
        <begin position="228"/>
        <end position="237"/>
    </location>
</feature>
<name>A0A3B4DR16_PYGNA</name>
<feature type="compositionally biased region" description="Low complexity" evidence="4">
    <location>
        <begin position="580"/>
        <end position="589"/>
    </location>
</feature>
<feature type="compositionally biased region" description="Basic residues" evidence="4">
    <location>
        <begin position="473"/>
        <end position="482"/>
    </location>
</feature>
<feature type="compositionally biased region" description="Polar residues" evidence="4">
    <location>
        <begin position="615"/>
        <end position="633"/>
    </location>
</feature>
<feature type="compositionally biased region" description="Basic and acidic residues" evidence="4">
    <location>
        <begin position="594"/>
        <end position="614"/>
    </location>
</feature>
<dbReference type="Gene3D" id="3.40.50.300">
    <property type="entry name" value="P-loop containing nucleotide triphosphate hydrolases"/>
    <property type="match status" value="2"/>
</dbReference>
<reference evidence="6" key="2">
    <citation type="submission" date="2025-08" db="UniProtKB">
        <authorList>
            <consortium name="Ensembl"/>
        </authorList>
    </citation>
    <scope>IDENTIFICATION</scope>
</reference>
<evidence type="ECO:0000256" key="4">
    <source>
        <dbReference type="SAM" id="MobiDB-lite"/>
    </source>
</evidence>
<proteinExistence type="inferred from homology"/>
<comment type="similarity">
    <text evidence="1">Belongs to the TRAFAC class TrmE-Era-EngA-EngB-Septin-like GTPase superfamily. AIG1/Toc34/Toc159-like paraseptin GTPase family. IAN subfamily.</text>
</comment>
<dbReference type="GO" id="GO:0005525">
    <property type="term" value="F:GTP binding"/>
    <property type="evidence" value="ECO:0007669"/>
    <property type="project" value="UniProtKB-KW"/>
</dbReference>
<dbReference type="FunFam" id="3.40.50.300:FF:001809">
    <property type="entry name" value="Si:ch1073-365p7.2"/>
    <property type="match status" value="2"/>
</dbReference>
<dbReference type="GeneTree" id="ENSGT00940000162556"/>
<keyword evidence="7" id="KW-1185">Reference proteome</keyword>
<reference evidence="6 7" key="1">
    <citation type="submission" date="2020-10" db="EMBL/GenBank/DDBJ databases">
        <title>Pygocentrus nattereri (red-bellied piranha) genome, fPygNat1, primary haplotype.</title>
        <authorList>
            <person name="Myers G."/>
            <person name="Meyer A."/>
            <person name="Karagic N."/>
            <person name="Pippel M."/>
            <person name="Winkler S."/>
            <person name="Tracey A."/>
            <person name="Wood J."/>
            <person name="Formenti G."/>
            <person name="Howe K."/>
            <person name="Fedrigo O."/>
            <person name="Jarvis E.D."/>
        </authorList>
    </citation>
    <scope>NUCLEOTIDE SEQUENCE [LARGE SCALE GENOMIC DNA]</scope>
</reference>
<sequence>MIKVQKQREDIRCQMSDTHHLSELRIVLLGFAYTGKSSAGNTILNREEFELKRTALCVKRQREVAGRNITVVEAPGWWSNKPVEDSTELLKQEIVLSVSLCPPGPHALLLVVNVVSVFKENERKILDGYLELLTDSLWSHTIVLFTCGDCLGDTPIEQHIESEGKELQWLVEKCGNRYHVLNNKNWSDDTQVTELLEKIEEMVAANSGRPFEMDRKILQEVEEKRRAEEERAKERMMKVKKQKKHNRSQIGDTHHLSELRIVLLGVANIGKSSAGNTILNREEFELKRTAQCVKRQREVAGRNITVVEAPGWWSNNPVEESTELLKQEIVLSVSLCPPGPHALLLVVNVVNVFKENERKILDGYLELLTDSLWSHTIVLFTCGDCLGDISIEHHIESEGKELQWLVEKCGNRYHVLNNKNWSDDTQVTELLEKIEEMVAANSGRPFEMDRKILQEVEEKRRAEEERAKERMMKVKKQKKHNRSQIVNMEESSDKSLVGGSFRSRTADFYASAHSIDSSHTSGNGSLRSIPESLHLERSNSLREPPTMSREKSSDKSSVGGSFRSRLGPSRSSTRSKDSSHSSGFGSLTSIPESLHLERSDSMREPLTMSKEKSDTWSLGSSAYGSFRSRSGPDSDSVYGSARSSVSAHSSRSLPAIPKSVQKPKGKVQFPKIGKFFRLSSSKEDNEDTAAVEHKLKK</sequence>
<feature type="region of interest" description="Disordered" evidence="4">
    <location>
        <begin position="228"/>
        <end position="249"/>
    </location>
</feature>
<keyword evidence="3" id="KW-0342">GTP-binding</keyword>
<feature type="region of interest" description="Disordered" evidence="4">
    <location>
        <begin position="463"/>
        <end position="498"/>
    </location>
</feature>
<dbReference type="Proteomes" id="UP001501920">
    <property type="component" value="Chromosome 23"/>
</dbReference>
<feature type="compositionally biased region" description="Low complexity" evidence="4">
    <location>
        <begin position="640"/>
        <end position="652"/>
    </location>
</feature>
<feature type="domain" description="AIG1-type G" evidence="5">
    <location>
        <begin position="256"/>
        <end position="455"/>
    </location>
</feature>
<evidence type="ECO:0000313" key="7">
    <source>
        <dbReference type="Proteomes" id="UP001501920"/>
    </source>
</evidence>
<feature type="compositionally biased region" description="Polar residues" evidence="4">
    <location>
        <begin position="514"/>
        <end position="526"/>
    </location>
</feature>